<accession>A0A517PLR3</accession>
<gene>
    <name evidence="1" type="ORF">HG66A1_20960</name>
</gene>
<proteinExistence type="predicted"/>
<sequence>MPPDNTDLSVCLVCSSDSNLECGVTGTEVSLKDRPFARQEMSRIPLMHEMAGAVVTAEV</sequence>
<dbReference type="AlphaFoldDB" id="A0A517PLR3"/>
<organism evidence="1 2">
    <name type="scientific">Gimesia chilikensis</name>
    <dbReference type="NCBI Taxonomy" id="2605989"/>
    <lineage>
        <taxon>Bacteria</taxon>
        <taxon>Pseudomonadati</taxon>
        <taxon>Planctomycetota</taxon>
        <taxon>Planctomycetia</taxon>
        <taxon>Planctomycetales</taxon>
        <taxon>Planctomycetaceae</taxon>
        <taxon>Gimesia</taxon>
    </lineage>
</organism>
<evidence type="ECO:0000313" key="1">
    <source>
        <dbReference type="EMBL" id="QDT20310.1"/>
    </source>
</evidence>
<evidence type="ECO:0000313" key="2">
    <source>
        <dbReference type="Proteomes" id="UP000320421"/>
    </source>
</evidence>
<reference evidence="1 2" key="1">
    <citation type="submission" date="2019-02" db="EMBL/GenBank/DDBJ databases">
        <title>Deep-cultivation of Planctomycetes and their phenomic and genomic characterization uncovers novel biology.</title>
        <authorList>
            <person name="Wiegand S."/>
            <person name="Jogler M."/>
            <person name="Boedeker C."/>
            <person name="Pinto D."/>
            <person name="Vollmers J."/>
            <person name="Rivas-Marin E."/>
            <person name="Kohn T."/>
            <person name="Peeters S.H."/>
            <person name="Heuer A."/>
            <person name="Rast P."/>
            <person name="Oberbeckmann S."/>
            <person name="Bunk B."/>
            <person name="Jeske O."/>
            <person name="Meyerdierks A."/>
            <person name="Storesund J.E."/>
            <person name="Kallscheuer N."/>
            <person name="Luecker S."/>
            <person name="Lage O.M."/>
            <person name="Pohl T."/>
            <person name="Merkel B.J."/>
            <person name="Hornburger P."/>
            <person name="Mueller R.-W."/>
            <person name="Bruemmer F."/>
            <person name="Labrenz M."/>
            <person name="Spormann A.M."/>
            <person name="Op den Camp H."/>
            <person name="Overmann J."/>
            <person name="Amann R."/>
            <person name="Jetten M.S.M."/>
            <person name="Mascher T."/>
            <person name="Medema M.H."/>
            <person name="Devos D.P."/>
            <person name="Kaster A.-K."/>
            <person name="Ovreas L."/>
            <person name="Rohde M."/>
            <person name="Galperin M.Y."/>
            <person name="Jogler C."/>
        </authorList>
    </citation>
    <scope>NUCLEOTIDE SEQUENCE [LARGE SCALE GENOMIC DNA]</scope>
    <source>
        <strain evidence="1 2">HG66A1</strain>
    </source>
</reference>
<protein>
    <submittedName>
        <fullName evidence="1">Uncharacterized protein</fullName>
    </submittedName>
</protein>
<name>A0A517PLR3_9PLAN</name>
<dbReference type="Proteomes" id="UP000320421">
    <property type="component" value="Chromosome"/>
</dbReference>
<dbReference type="EMBL" id="CP036266">
    <property type="protein sequence ID" value="QDT20310.1"/>
    <property type="molecule type" value="Genomic_DNA"/>
</dbReference>
<keyword evidence="2" id="KW-1185">Reference proteome</keyword>